<evidence type="ECO:0000256" key="6">
    <source>
        <dbReference type="SAM" id="Phobius"/>
    </source>
</evidence>
<proteinExistence type="predicted"/>
<keyword evidence="4 6" id="KW-1133">Transmembrane helix</keyword>
<dbReference type="Pfam" id="PF05231">
    <property type="entry name" value="MASE1"/>
    <property type="match status" value="1"/>
</dbReference>
<evidence type="ECO:0000313" key="8">
    <source>
        <dbReference type="EMBL" id="MFD2420860.1"/>
    </source>
</evidence>
<evidence type="ECO:0000256" key="4">
    <source>
        <dbReference type="ARBA" id="ARBA00022989"/>
    </source>
</evidence>
<feature type="transmembrane region" description="Helical" evidence="6">
    <location>
        <begin position="185"/>
        <end position="201"/>
    </location>
</feature>
<keyword evidence="9" id="KW-1185">Reference proteome</keyword>
<gene>
    <name evidence="8" type="ORF">ACFSXZ_31475</name>
</gene>
<sequence length="345" mass="36124">MTWPSGIRGLAVRIGGVAVVYYLGALVGLRLALVGGQVTPLWPPTGVALAALLVFGVRVWPGIMLGALAVNIPLGPTPLAVGMISVGNTLAPLCAYLLLTLVDFRSDLARLKDSVALVFLGAFTGMLVSSTIGAAALVLGGDVPGSHFLATWSVWWTGDAMGVLLIAPLLLIARNARLPKRISPVRAAEAVALIGGTFAVTTLGTNTVVHLLFLPFPFLIWGGLRFRQAGALLAALTASIVAILSVARGSDAFAVLNLTDTMIGLQAFNMCVALTALIHATIATQRDMARREIEVACAQLTESLTMLADPLSHGRILEIAQRFPRDSVATTKRENYLTGGEGADQ</sequence>
<feature type="transmembrane region" description="Helical" evidence="6">
    <location>
        <begin position="207"/>
        <end position="224"/>
    </location>
</feature>
<feature type="transmembrane region" description="Helical" evidence="6">
    <location>
        <begin position="79"/>
        <end position="102"/>
    </location>
</feature>
<keyword evidence="2" id="KW-1003">Cell membrane</keyword>
<evidence type="ECO:0000313" key="9">
    <source>
        <dbReference type="Proteomes" id="UP001597417"/>
    </source>
</evidence>
<protein>
    <submittedName>
        <fullName evidence="8">MASE1 domain-containing protein</fullName>
    </submittedName>
</protein>
<dbReference type="RefSeq" id="WP_378269138.1">
    <property type="nucleotide sequence ID" value="NZ_JBHUKR010000021.1"/>
</dbReference>
<feature type="transmembrane region" description="Helical" evidence="6">
    <location>
        <begin position="152"/>
        <end position="173"/>
    </location>
</feature>
<comment type="caution">
    <text evidence="8">The sequence shown here is derived from an EMBL/GenBank/DDBJ whole genome shotgun (WGS) entry which is preliminary data.</text>
</comment>
<dbReference type="Proteomes" id="UP001597417">
    <property type="component" value="Unassembled WGS sequence"/>
</dbReference>
<evidence type="ECO:0000256" key="5">
    <source>
        <dbReference type="ARBA" id="ARBA00023136"/>
    </source>
</evidence>
<feature type="transmembrane region" description="Helical" evidence="6">
    <location>
        <begin position="45"/>
        <end position="67"/>
    </location>
</feature>
<accession>A0ABW5G1N6</accession>
<organism evidence="8 9">
    <name type="scientific">Amycolatopsis pigmentata</name>
    <dbReference type="NCBI Taxonomy" id="450801"/>
    <lineage>
        <taxon>Bacteria</taxon>
        <taxon>Bacillati</taxon>
        <taxon>Actinomycetota</taxon>
        <taxon>Actinomycetes</taxon>
        <taxon>Pseudonocardiales</taxon>
        <taxon>Pseudonocardiaceae</taxon>
        <taxon>Amycolatopsis</taxon>
    </lineage>
</organism>
<feature type="transmembrane region" description="Helical" evidence="6">
    <location>
        <begin position="12"/>
        <end position="33"/>
    </location>
</feature>
<feature type="transmembrane region" description="Helical" evidence="6">
    <location>
        <begin position="231"/>
        <end position="250"/>
    </location>
</feature>
<feature type="domain" description="MASE1" evidence="7">
    <location>
        <begin position="17"/>
        <end position="286"/>
    </location>
</feature>
<keyword evidence="5 6" id="KW-0472">Membrane</keyword>
<name>A0ABW5G1N6_9PSEU</name>
<reference evidence="9" key="1">
    <citation type="journal article" date="2019" name="Int. J. Syst. Evol. Microbiol.">
        <title>The Global Catalogue of Microorganisms (GCM) 10K type strain sequencing project: providing services to taxonomists for standard genome sequencing and annotation.</title>
        <authorList>
            <consortium name="The Broad Institute Genomics Platform"/>
            <consortium name="The Broad Institute Genome Sequencing Center for Infectious Disease"/>
            <person name="Wu L."/>
            <person name="Ma J."/>
        </authorList>
    </citation>
    <scope>NUCLEOTIDE SEQUENCE [LARGE SCALE GENOMIC DNA]</scope>
    <source>
        <strain evidence="9">CGMCC 4.7645</strain>
    </source>
</reference>
<evidence type="ECO:0000256" key="3">
    <source>
        <dbReference type="ARBA" id="ARBA00022692"/>
    </source>
</evidence>
<feature type="transmembrane region" description="Helical" evidence="6">
    <location>
        <begin position="114"/>
        <end position="140"/>
    </location>
</feature>
<feature type="transmembrane region" description="Helical" evidence="6">
    <location>
        <begin position="262"/>
        <end position="282"/>
    </location>
</feature>
<dbReference type="InterPro" id="IPR007895">
    <property type="entry name" value="MASE1"/>
</dbReference>
<evidence type="ECO:0000259" key="7">
    <source>
        <dbReference type="Pfam" id="PF05231"/>
    </source>
</evidence>
<keyword evidence="3 6" id="KW-0812">Transmembrane</keyword>
<evidence type="ECO:0000256" key="1">
    <source>
        <dbReference type="ARBA" id="ARBA00004651"/>
    </source>
</evidence>
<comment type="subcellular location">
    <subcellularLocation>
        <location evidence="1">Cell membrane</location>
        <topology evidence="1">Multi-pass membrane protein</topology>
    </subcellularLocation>
</comment>
<evidence type="ECO:0000256" key="2">
    <source>
        <dbReference type="ARBA" id="ARBA00022475"/>
    </source>
</evidence>
<dbReference type="EMBL" id="JBHUKR010000021">
    <property type="protein sequence ID" value="MFD2420860.1"/>
    <property type="molecule type" value="Genomic_DNA"/>
</dbReference>